<reference evidence="3" key="1">
    <citation type="journal article" date="2017" name="Nat. Ecol. Evol.">
        <title>Genome expansion and lineage-specific genetic innovations in the forest pathogenic fungi Armillaria.</title>
        <authorList>
            <person name="Sipos G."/>
            <person name="Prasanna A.N."/>
            <person name="Walter M.C."/>
            <person name="O'Connor E."/>
            <person name="Balint B."/>
            <person name="Krizsan K."/>
            <person name="Kiss B."/>
            <person name="Hess J."/>
            <person name="Varga T."/>
            <person name="Slot J."/>
            <person name="Riley R."/>
            <person name="Boka B."/>
            <person name="Rigling D."/>
            <person name="Barry K."/>
            <person name="Lee J."/>
            <person name="Mihaltcheva S."/>
            <person name="LaButti K."/>
            <person name="Lipzen A."/>
            <person name="Waldron R."/>
            <person name="Moloney N.M."/>
            <person name="Sperisen C."/>
            <person name="Kredics L."/>
            <person name="Vagvoelgyi C."/>
            <person name="Patrignani A."/>
            <person name="Fitzpatrick D."/>
            <person name="Nagy I."/>
            <person name="Doyle S."/>
            <person name="Anderson J.B."/>
            <person name="Grigoriev I.V."/>
            <person name="Gueldener U."/>
            <person name="Muensterkoetter M."/>
            <person name="Nagy L.G."/>
        </authorList>
    </citation>
    <scope>NUCLEOTIDE SEQUENCE [LARGE SCALE GENOMIC DNA]</scope>
    <source>
        <strain evidence="3">28-4</strain>
    </source>
</reference>
<evidence type="ECO:0000313" key="3">
    <source>
        <dbReference type="Proteomes" id="UP000218334"/>
    </source>
</evidence>
<keyword evidence="1" id="KW-1133">Transmembrane helix</keyword>
<proteinExistence type="predicted"/>
<dbReference type="Proteomes" id="UP000218334">
    <property type="component" value="Unassembled WGS sequence"/>
</dbReference>
<name>A0A2H3B5B9_9AGAR</name>
<evidence type="ECO:0000256" key="1">
    <source>
        <dbReference type="SAM" id="Phobius"/>
    </source>
</evidence>
<sequence>MSRESLLYHRDIGLRRINELATKSSDNLIVAGVRNSSTTNHFKKLSANPRENRHRQAEVLLCQRSQVLARVIETMHGHCRMLSKLRDHLKVNVIDILAVFQVVYLLFKVTSSPWIIAISSPLQA</sequence>
<organism evidence="2 3">
    <name type="scientific">Armillaria solidipes</name>
    <dbReference type="NCBI Taxonomy" id="1076256"/>
    <lineage>
        <taxon>Eukaryota</taxon>
        <taxon>Fungi</taxon>
        <taxon>Dikarya</taxon>
        <taxon>Basidiomycota</taxon>
        <taxon>Agaricomycotina</taxon>
        <taxon>Agaricomycetes</taxon>
        <taxon>Agaricomycetidae</taxon>
        <taxon>Agaricales</taxon>
        <taxon>Marasmiineae</taxon>
        <taxon>Physalacriaceae</taxon>
        <taxon>Armillaria</taxon>
    </lineage>
</organism>
<feature type="transmembrane region" description="Helical" evidence="1">
    <location>
        <begin position="89"/>
        <end position="107"/>
    </location>
</feature>
<keyword evidence="1" id="KW-0472">Membrane</keyword>
<dbReference type="EMBL" id="KZ293468">
    <property type="protein sequence ID" value="PBK62232.1"/>
    <property type="molecule type" value="Genomic_DNA"/>
</dbReference>
<dbReference type="AlphaFoldDB" id="A0A2H3B5B9"/>
<evidence type="ECO:0000313" key="2">
    <source>
        <dbReference type="EMBL" id="PBK62232.1"/>
    </source>
</evidence>
<gene>
    <name evidence="2" type="ORF">ARMSODRAFT_1061629</name>
</gene>
<accession>A0A2H3B5B9</accession>
<protein>
    <submittedName>
        <fullName evidence="2">Uncharacterized protein</fullName>
    </submittedName>
</protein>
<keyword evidence="1" id="KW-0812">Transmembrane</keyword>
<keyword evidence="3" id="KW-1185">Reference proteome</keyword>